<dbReference type="GeneID" id="31018988"/>
<name>A0A1J9SA25_9PEZI</name>
<dbReference type="AlphaFoldDB" id="A0A1J9SA25"/>
<keyword evidence="3" id="KW-1185">Reference proteome</keyword>
<comment type="caution">
    <text evidence="2">The sequence shown here is derived from an EMBL/GenBank/DDBJ whole genome shotgun (WGS) entry which is preliminary data.</text>
</comment>
<protein>
    <submittedName>
        <fullName evidence="2">Cytochrome p450 protein</fullName>
    </submittedName>
</protein>
<evidence type="ECO:0000313" key="2">
    <source>
        <dbReference type="EMBL" id="OJD37335.1"/>
    </source>
</evidence>
<accession>A0A1J9SA25</accession>
<feature type="signal peptide" evidence="1">
    <location>
        <begin position="1"/>
        <end position="16"/>
    </location>
</feature>
<dbReference type="EMBL" id="MNUE01000007">
    <property type="protein sequence ID" value="OJD37335.1"/>
    <property type="molecule type" value="Genomic_DNA"/>
</dbReference>
<proteinExistence type="predicted"/>
<evidence type="ECO:0000313" key="3">
    <source>
        <dbReference type="Proteomes" id="UP000183809"/>
    </source>
</evidence>
<evidence type="ECO:0000256" key="1">
    <source>
        <dbReference type="SAM" id="SignalP"/>
    </source>
</evidence>
<dbReference type="Proteomes" id="UP000183809">
    <property type="component" value="Unassembled WGS sequence"/>
</dbReference>
<dbReference type="OrthoDB" id="5230873at2759"/>
<dbReference type="RefSeq" id="XP_020133474.1">
    <property type="nucleotide sequence ID" value="XM_020278727.1"/>
</dbReference>
<feature type="chain" id="PRO_5012905033" evidence="1">
    <location>
        <begin position="17"/>
        <end position="170"/>
    </location>
</feature>
<keyword evidence="1" id="KW-0732">Signal</keyword>
<organism evidence="2 3">
    <name type="scientific">Diplodia corticola</name>
    <dbReference type="NCBI Taxonomy" id="236234"/>
    <lineage>
        <taxon>Eukaryota</taxon>
        <taxon>Fungi</taxon>
        <taxon>Dikarya</taxon>
        <taxon>Ascomycota</taxon>
        <taxon>Pezizomycotina</taxon>
        <taxon>Dothideomycetes</taxon>
        <taxon>Dothideomycetes incertae sedis</taxon>
        <taxon>Botryosphaeriales</taxon>
        <taxon>Botryosphaeriaceae</taxon>
        <taxon>Diplodia</taxon>
    </lineage>
</organism>
<sequence>MKLSVACGSLASLVTASVHVSRADTEADSLYGYGVNIGGLPFIYADGLAYLGSAPSNASVATNVTVSISSGVVVVTPTDTTWTGSKSLYIDNYSGAYEAAKIVSSASGYTNSGFMFYGRTLFQSGTKGMESLFYATPLDSLNQTYLLEWNSDSIDNGASTPVALRNLPPA</sequence>
<reference evidence="2 3" key="1">
    <citation type="submission" date="2016-10" db="EMBL/GenBank/DDBJ databases">
        <title>Proteomics and genomics reveal pathogen-plant mechanisms compatible with a hemibiotrophic lifestyle of Diplodia corticola.</title>
        <authorList>
            <person name="Fernandes I."/>
            <person name="De Jonge R."/>
            <person name="Van De Peer Y."/>
            <person name="Devreese B."/>
            <person name="Alves A."/>
            <person name="Esteves A.C."/>
        </authorList>
    </citation>
    <scope>NUCLEOTIDE SEQUENCE [LARGE SCALE GENOMIC DNA]</scope>
    <source>
        <strain evidence="2 3">CBS 112549</strain>
    </source>
</reference>
<gene>
    <name evidence="2" type="ORF">BKCO1_700068</name>
</gene>